<name>A0A964WS74_9HYPH</name>
<keyword evidence="2" id="KW-1185">Reference proteome</keyword>
<accession>A0A964WS74</accession>
<proteinExistence type="predicted"/>
<gene>
    <name evidence="1" type="ORF">E4O86_02910</name>
</gene>
<dbReference type="EMBL" id="SPKJ01000005">
    <property type="protein sequence ID" value="MYZ46669.1"/>
    <property type="molecule type" value="Genomic_DNA"/>
</dbReference>
<comment type="caution">
    <text evidence="1">The sequence shown here is derived from an EMBL/GenBank/DDBJ whole genome shotgun (WGS) entry which is preliminary data.</text>
</comment>
<dbReference type="InterPro" id="IPR015000">
    <property type="entry name" value="EipB-like"/>
</dbReference>
<evidence type="ECO:0000313" key="2">
    <source>
        <dbReference type="Proteomes" id="UP000773614"/>
    </source>
</evidence>
<dbReference type="Pfam" id="PF08904">
    <property type="entry name" value="EipB_like"/>
    <property type="match status" value="1"/>
</dbReference>
<protein>
    <submittedName>
        <fullName evidence="1">DUF1849 family protein</fullName>
    </submittedName>
</protein>
<sequence length="309" mass="33312">MFQQCRRASLPARRPDGIRRAFAAVRTEMSVMRSIRFQQAAAGLGAAILLGAAAPMPVPHLTDAPVPHRAIYRIGLAHATESSGIISAEGRMVFEINGSSCDGFTMGQRLVVRLGDSEGGEKLLDFRVSTFEAGTGDTFRFLSRTYVDDDLVEDIDGVAKRNGPGIQVKLQSPPGKTLTLAGRTLFPSQHLNAILAAARRNERFLSAEIYEGGGADETSDTATAVIGAAHEEKSGEALIGGLRSWPVSVAYFSEAEKEPQDGGEETPAYQISFKLFENGVTQNLVMDYGDYALSGTIEKLEALERPRCE</sequence>
<evidence type="ECO:0000313" key="1">
    <source>
        <dbReference type="EMBL" id="MYZ46669.1"/>
    </source>
</evidence>
<organism evidence="1 2">
    <name type="scientific">Propylenella binzhouense</name>
    <dbReference type="NCBI Taxonomy" id="2555902"/>
    <lineage>
        <taxon>Bacteria</taxon>
        <taxon>Pseudomonadati</taxon>
        <taxon>Pseudomonadota</taxon>
        <taxon>Alphaproteobacteria</taxon>
        <taxon>Hyphomicrobiales</taxon>
        <taxon>Propylenellaceae</taxon>
        <taxon>Propylenella</taxon>
    </lineage>
</organism>
<reference evidence="1" key="1">
    <citation type="submission" date="2019-03" db="EMBL/GenBank/DDBJ databases">
        <title>Afifella sp. nov., isolated from activated sludge.</title>
        <authorList>
            <person name="Li Q."/>
            <person name="Liu Y."/>
        </authorList>
    </citation>
    <scope>NUCLEOTIDE SEQUENCE</scope>
    <source>
        <strain evidence="1">L72</strain>
    </source>
</reference>
<dbReference type="Proteomes" id="UP000773614">
    <property type="component" value="Unassembled WGS sequence"/>
</dbReference>
<dbReference type="AlphaFoldDB" id="A0A964WS74"/>